<dbReference type="AlphaFoldDB" id="A0A964FGN8"/>
<evidence type="ECO:0000256" key="1">
    <source>
        <dbReference type="SAM" id="SignalP"/>
    </source>
</evidence>
<comment type="caution">
    <text evidence="3">The sequence shown here is derived from an EMBL/GenBank/DDBJ whole genome shotgun (WGS) entry which is preliminary data.</text>
</comment>
<evidence type="ECO:0000259" key="2">
    <source>
        <dbReference type="Pfam" id="PF14347"/>
    </source>
</evidence>
<keyword evidence="4" id="KW-1185">Reference proteome</keyword>
<keyword evidence="1" id="KW-0732">Signal</keyword>
<accession>A0A964FGN8</accession>
<dbReference type="EMBL" id="JADWDC010000011">
    <property type="protein sequence ID" value="MCC0176698.1"/>
    <property type="molecule type" value="Genomic_DNA"/>
</dbReference>
<evidence type="ECO:0000313" key="3">
    <source>
        <dbReference type="EMBL" id="MCC0176698.1"/>
    </source>
</evidence>
<proteinExistence type="predicted"/>
<organism evidence="3 4">
    <name type="scientific">Waterburya agarophytonicola KI4</name>
    <dbReference type="NCBI Taxonomy" id="2874699"/>
    <lineage>
        <taxon>Bacteria</taxon>
        <taxon>Bacillati</taxon>
        <taxon>Cyanobacteriota</taxon>
        <taxon>Cyanophyceae</taxon>
        <taxon>Pleurocapsales</taxon>
        <taxon>Hyellaceae</taxon>
        <taxon>Waterburya</taxon>
        <taxon>Waterburya agarophytonicola</taxon>
    </lineage>
</organism>
<reference evidence="3" key="1">
    <citation type="journal article" date="2021" name="Antonie Van Leeuwenhoek">
        <title>Draft genome and description of Waterburya agarophytonicola gen. nov. sp. nov. (Pleurocapsales, Cyanobacteria): a seaweed symbiont.</title>
        <authorList>
            <person name="Bonthond G."/>
            <person name="Shalygin S."/>
            <person name="Bayer T."/>
            <person name="Weinberger F."/>
        </authorList>
    </citation>
    <scope>NUCLEOTIDE SEQUENCE</scope>
    <source>
        <strain evidence="3">KI4</strain>
    </source>
</reference>
<feature type="chain" id="PRO_5036848232" evidence="1">
    <location>
        <begin position="25"/>
        <end position="144"/>
    </location>
</feature>
<dbReference type="InterPro" id="IPR025512">
    <property type="entry name" value="DUF4399"/>
</dbReference>
<dbReference type="Proteomes" id="UP000729733">
    <property type="component" value="Unassembled WGS sequence"/>
</dbReference>
<feature type="signal peptide" evidence="1">
    <location>
        <begin position="1"/>
        <end position="24"/>
    </location>
</feature>
<protein>
    <submittedName>
        <fullName evidence="3">DUF4399 domain-containing protein</fullName>
    </submittedName>
</protein>
<feature type="domain" description="DUF4399" evidence="2">
    <location>
        <begin position="54"/>
        <end position="144"/>
    </location>
</feature>
<sequence>MKFKALVTGVICAFLFLIAPPVLAQDLVSHAPSNARAYIIEPADGKTLPETFTVKFGLSGMDLAPAGVDQDNTGHHHLLIDRPEFDPTTSLPATEQIRHFGKAQTETELTLTPGEHTLQLVLGNYAHVPHDNPVMSETITVTVE</sequence>
<gene>
    <name evidence="3" type="ORF">I4641_06860</name>
</gene>
<name>A0A964FGN8_9CYAN</name>
<evidence type="ECO:0000313" key="4">
    <source>
        <dbReference type="Proteomes" id="UP000729733"/>
    </source>
</evidence>
<dbReference type="Pfam" id="PF14347">
    <property type="entry name" value="DUF4399"/>
    <property type="match status" value="1"/>
</dbReference>
<dbReference type="RefSeq" id="WP_229639734.1">
    <property type="nucleotide sequence ID" value="NZ_JADWDC010000011.1"/>
</dbReference>